<accession>A9B340</accession>
<evidence type="ECO:0000313" key="2">
    <source>
        <dbReference type="Proteomes" id="UP000000787"/>
    </source>
</evidence>
<gene>
    <name evidence="1" type="ordered locus">Haur_4873</name>
</gene>
<dbReference type="BioCyc" id="HAUR316274:GHYA-4933-MONOMER"/>
<name>A9B340_HERA2</name>
<sequence length="154" mass="17379">MLRKSIITIVGGSILICVLLMVFEPVQAYATLGPIDDFPIYLDSSNVRHNGQAMHYVVLRKLEPHELEDFYIAALAKRDWHMQPTTINQPPASLRFRHASITGIVELTISHHHGGYQPDWSEVDARYVDAQLRPVTAPPLNIRWHVNRFGCGGA</sequence>
<proteinExistence type="predicted"/>
<evidence type="ECO:0000313" key="1">
    <source>
        <dbReference type="EMBL" id="ABX07503.1"/>
    </source>
</evidence>
<keyword evidence="2" id="KW-1185">Reference proteome</keyword>
<dbReference type="HOGENOM" id="CLU_1701846_0_0_0"/>
<dbReference type="Proteomes" id="UP000000787">
    <property type="component" value="Chromosome"/>
</dbReference>
<dbReference type="EMBL" id="CP000875">
    <property type="protein sequence ID" value="ABX07503.1"/>
    <property type="molecule type" value="Genomic_DNA"/>
</dbReference>
<dbReference type="InParanoid" id="A9B340"/>
<dbReference type="AlphaFoldDB" id="A9B340"/>
<organism evidence="1 2">
    <name type="scientific">Herpetosiphon aurantiacus (strain ATCC 23779 / DSM 785 / 114-95)</name>
    <dbReference type="NCBI Taxonomy" id="316274"/>
    <lineage>
        <taxon>Bacteria</taxon>
        <taxon>Bacillati</taxon>
        <taxon>Chloroflexota</taxon>
        <taxon>Chloroflexia</taxon>
        <taxon>Herpetosiphonales</taxon>
        <taxon>Herpetosiphonaceae</taxon>
        <taxon>Herpetosiphon</taxon>
    </lineage>
</organism>
<protein>
    <submittedName>
        <fullName evidence="1">Uncharacterized protein</fullName>
    </submittedName>
</protein>
<reference evidence="1 2" key="1">
    <citation type="journal article" date="2011" name="Stand. Genomic Sci.">
        <title>Complete genome sequence of the filamentous gliding predatory bacterium Herpetosiphon aurantiacus type strain (114-95(T)).</title>
        <authorList>
            <person name="Kiss H."/>
            <person name="Nett M."/>
            <person name="Domin N."/>
            <person name="Martin K."/>
            <person name="Maresca J.A."/>
            <person name="Copeland A."/>
            <person name="Lapidus A."/>
            <person name="Lucas S."/>
            <person name="Berry K.W."/>
            <person name="Glavina Del Rio T."/>
            <person name="Dalin E."/>
            <person name="Tice H."/>
            <person name="Pitluck S."/>
            <person name="Richardson P."/>
            <person name="Bruce D."/>
            <person name="Goodwin L."/>
            <person name="Han C."/>
            <person name="Detter J.C."/>
            <person name="Schmutz J."/>
            <person name="Brettin T."/>
            <person name="Land M."/>
            <person name="Hauser L."/>
            <person name="Kyrpides N.C."/>
            <person name="Ivanova N."/>
            <person name="Goker M."/>
            <person name="Woyke T."/>
            <person name="Klenk H.P."/>
            <person name="Bryant D.A."/>
        </authorList>
    </citation>
    <scope>NUCLEOTIDE SEQUENCE [LARGE SCALE GENOMIC DNA]</scope>
    <source>
        <strain evidence="2">ATCC 23779 / DSM 785 / 114-95</strain>
    </source>
</reference>
<dbReference type="KEGG" id="hau:Haur_4873"/>